<sequence>MTTDAALGPLLLAQARAAIAGTLGLKATEPGDHPALHELGASFVTLTREGQLRGCIGQLQPVKALGADVADNARAAAFRDPRFAPLTAEEWPDLQIEVSVLGPVSFVHCPTEEDCLRQLTPFEDGVILASGARRATFLPQVWEQLPDPQDFIRQLLQKAGLPVDLWPADMQVGRYHVAKYKEAG</sequence>
<gene>
    <name evidence="2" type="primary">amrA</name>
    <name evidence="2" type="ORF">HJ583_018630</name>
</gene>
<dbReference type="NCBIfam" id="TIGR00296">
    <property type="entry name" value="TIGR00296 family protein"/>
    <property type="match status" value="1"/>
</dbReference>
<reference evidence="2 3" key="1">
    <citation type="submission" date="2020-06" db="EMBL/GenBank/DDBJ databases">
        <title>Draft genome of Uliginosibacterium sp. IMCC34675.</title>
        <authorList>
            <person name="Song J."/>
        </authorList>
    </citation>
    <scope>NUCLEOTIDE SEQUENCE [LARGE SCALE GENOMIC DNA]</scope>
    <source>
        <strain evidence="2 3">IMCC34675</strain>
    </source>
</reference>
<dbReference type="InterPro" id="IPR036071">
    <property type="entry name" value="AMMECR1_dom_sf"/>
</dbReference>
<dbReference type="Gene3D" id="3.30.1490.150">
    <property type="entry name" value="Hypothetical protein ph0010, domain 2"/>
    <property type="match status" value="1"/>
</dbReference>
<evidence type="ECO:0000313" key="2">
    <source>
        <dbReference type="EMBL" id="NSL57053.1"/>
    </source>
</evidence>
<dbReference type="EMBL" id="JABCSC020000007">
    <property type="protein sequence ID" value="NSL57053.1"/>
    <property type="molecule type" value="Genomic_DNA"/>
</dbReference>
<dbReference type="InterPro" id="IPR027485">
    <property type="entry name" value="AMMECR1_N"/>
</dbReference>
<feature type="domain" description="AMMECR1" evidence="1">
    <location>
        <begin position="6"/>
        <end position="184"/>
    </location>
</feature>
<evidence type="ECO:0000259" key="1">
    <source>
        <dbReference type="PROSITE" id="PS51112"/>
    </source>
</evidence>
<dbReference type="PANTHER" id="PTHR13016">
    <property type="entry name" value="AMMECR1 HOMOLOG"/>
    <property type="match status" value="1"/>
</dbReference>
<dbReference type="Pfam" id="PF01871">
    <property type="entry name" value="AMMECR1"/>
    <property type="match status" value="1"/>
</dbReference>
<dbReference type="NCBIfam" id="TIGR04335">
    <property type="entry name" value="AmmeMemoSam_A"/>
    <property type="match status" value="1"/>
</dbReference>
<dbReference type="RefSeq" id="WP_170023318.1">
    <property type="nucleotide sequence ID" value="NZ_JABCSC020000007.1"/>
</dbReference>
<dbReference type="InterPro" id="IPR027623">
    <property type="entry name" value="AmmeMemoSam_A"/>
</dbReference>
<dbReference type="InterPro" id="IPR002733">
    <property type="entry name" value="AMMECR1_domain"/>
</dbReference>
<dbReference type="PANTHER" id="PTHR13016:SF0">
    <property type="entry name" value="AMME SYNDROME CANDIDATE GENE 1 PROTEIN"/>
    <property type="match status" value="1"/>
</dbReference>
<dbReference type="Gene3D" id="3.30.700.20">
    <property type="entry name" value="Hypothetical protein ph0010, domain 1"/>
    <property type="match status" value="1"/>
</dbReference>
<name>A0ABX2IS64_9RHOO</name>
<protein>
    <submittedName>
        <fullName evidence="2">AmmeMemoRadiSam system protein A</fullName>
    </submittedName>
</protein>
<accession>A0ABX2IS64</accession>
<dbReference type="InterPro" id="IPR023473">
    <property type="entry name" value="AMMECR1"/>
</dbReference>
<keyword evidence="3" id="KW-1185">Reference proteome</keyword>
<organism evidence="2 3">
    <name type="scientific">Uliginosibacterium aquaticum</name>
    <dbReference type="NCBI Taxonomy" id="2731212"/>
    <lineage>
        <taxon>Bacteria</taxon>
        <taxon>Pseudomonadati</taxon>
        <taxon>Pseudomonadota</taxon>
        <taxon>Betaproteobacteria</taxon>
        <taxon>Rhodocyclales</taxon>
        <taxon>Zoogloeaceae</taxon>
        <taxon>Uliginosibacterium</taxon>
    </lineage>
</organism>
<dbReference type="SUPFAM" id="SSF143447">
    <property type="entry name" value="AMMECR1-like"/>
    <property type="match status" value="1"/>
</dbReference>
<evidence type="ECO:0000313" key="3">
    <source>
        <dbReference type="Proteomes" id="UP000778523"/>
    </source>
</evidence>
<dbReference type="PROSITE" id="PS51112">
    <property type="entry name" value="AMMECR1"/>
    <property type="match status" value="1"/>
</dbReference>
<dbReference type="Proteomes" id="UP000778523">
    <property type="component" value="Unassembled WGS sequence"/>
</dbReference>
<comment type="caution">
    <text evidence="2">The sequence shown here is derived from an EMBL/GenBank/DDBJ whole genome shotgun (WGS) entry which is preliminary data.</text>
</comment>
<proteinExistence type="predicted"/>